<evidence type="ECO:0000256" key="2">
    <source>
        <dbReference type="ARBA" id="ARBA00012992"/>
    </source>
</evidence>
<dbReference type="GO" id="GO:0005829">
    <property type="term" value="C:cytosol"/>
    <property type="evidence" value="ECO:0007669"/>
    <property type="project" value="TreeGrafter"/>
</dbReference>
<dbReference type="Gene3D" id="1.10.275.10">
    <property type="entry name" value="Fumarase/aspartase (N-terminal domain)"/>
    <property type="match status" value="1"/>
</dbReference>
<gene>
    <name evidence="6" type="ORF">LUCI_2742</name>
</gene>
<dbReference type="InterPro" id="IPR008948">
    <property type="entry name" value="L-Aspartase-like"/>
</dbReference>
<dbReference type="InterPro" id="IPR022761">
    <property type="entry name" value="Fumarate_lyase_N"/>
</dbReference>
<dbReference type="InterPro" id="IPR051546">
    <property type="entry name" value="Aspartate_Ammonia-Lyase"/>
</dbReference>
<dbReference type="EMBL" id="UPPP01000075">
    <property type="protein sequence ID" value="VBB07493.1"/>
    <property type="molecule type" value="Genomic_DNA"/>
</dbReference>
<evidence type="ECO:0000313" key="6">
    <source>
        <dbReference type="EMBL" id="VBB07493.1"/>
    </source>
</evidence>
<dbReference type="EC" id="4.3.1.1" evidence="2"/>
<evidence type="ECO:0000256" key="1">
    <source>
        <dbReference type="ARBA" id="ARBA00001494"/>
    </source>
</evidence>
<keyword evidence="3 6" id="KW-0456">Lyase</keyword>
<keyword evidence="7" id="KW-1185">Reference proteome</keyword>
<comment type="catalytic activity">
    <reaction evidence="1">
        <text>L-aspartate = fumarate + NH4(+)</text>
        <dbReference type="Rhea" id="RHEA:16601"/>
        <dbReference type="ChEBI" id="CHEBI:28938"/>
        <dbReference type="ChEBI" id="CHEBI:29806"/>
        <dbReference type="ChEBI" id="CHEBI:29991"/>
        <dbReference type="EC" id="4.3.1.1"/>
    </reaction>
</comment>
<dbReference type="FunFam" id="1.10.40.30:FF:000002">
    <property type="entry name" value="Fumarate hydratase class II"/>
    <property type="match status" value="1"/>
</dbReference>
<dbReference type="GO" id="GO:0008797">
    <property type="term" value="F:aspartate ammonia-lyase activity"/>
    <property type="evidence" value="ECO:0007669"/>
    <property type="project" value="UniProtKB-EC"/>
</dbReference>
<dbReference type="AlphaFoldDB" id="A0A498RBI1"/>
<proteinExistence type="predicted"/>
<dbReference type="PRINTS" id="PR00149">
    <property type="entry name" value="FUMRATELYASE"/>
</dbReference>
<dbReference type="FunFam" id="1.10.275.10:FF:000001">
    <property type="entry name" value="Fumarate hydratase, mitochondrial"/>
    <property type="match status" value="1"/>
</dbReference>
<organism evidence="6 7">
    <name type="scientific">Lucifera butyrica</name>
    <dbReference type="NCBI Taxonomy" id="1351585"/>
    <lineage>
        <taxon>Bacteria</taxon>
        <taxon>Bacillati</taxon>
        <taxon>Bacillota</taxon>
        <taxon>Negativicutes</taxon>
        <taxon>Veillonellales</taxon>
        <taxon>Veillonellaceae</taxon>
        <taxon>Lucifera</taxon>
    </lineage>
</organism>
<dbReference type="OrthoDB" id="9802809at2"/>
<dbReference type="FunFam" id="1.20.200.10:FF:000001">
    <property type="entry name" value="Fumarate hydratase, mitochondrial"/>
    <property type="match status" value="1"/>
</dbReference>
<dbReference type="InterPro" id="IPR024083">
    <property type="entry name" value="Fumarase/histidase_N"/>
</dbReference>
<dbReference type="Pfam" id="PF10415">
    <property type="entry name" value="FumaraseC_C"/>
    <property type="match status" value="1"/>
</dbReference>
<dbReference type="CDD" id="cd01357">
    <property type="entry name" value="Aspartase"/>
    <property type="match status" value="1"/>
</dbReference>
<feature type="domain" description="Fumarate lyase N-terminal" evidence="4">
    <location>
        <begin position="9"/>
        <end position="337"/>
    </location>
</feature>
<accession>A0A498RBI1</accession>
<name>A0A498RBI1_9FIRM</name>
<dbReference type="NCBIfam" id="NF008909">
    <property type="entry name" value="PRK12273.1"/>
    <property type="match status" value="1"/>
</dbReference>
<dbReference type="Gene3D" id="1.20.200.10">
    <property type="entry name" value="Fumarase/aspartase (Central domain)"/>
    <property type="match status" value="1"/>
</dbReference>
<dbReference type="Gene3D" id="1.10.40.30">
    <property type="entry name" value="Fumarase/aspartase (C-terminal domain)"/>
    <property type="match status" value="1"/>
</dbReference>
<evidence type="ECO:0000259" key="5">
    <source>
        <dbReference type="Pfam" id="PF10415"/>
    </source>
</evidence>
<dbReference type="InterPro" id="IPR018951">
    <property type="entry name" value="Fumarase_C_C"/>
</dbReference>
<feature type="domain" description="Fumarase C C-terminal" evidence="5">
    <location>
        <begin position="405"/>
        <end position="457"/>
    </location>
</feature>
<dbReference type="InterPro" id="IPR000362">
    <property type="entry name" value="Fumarate_lyase_fam"/>
</dbReference>
<dbReference type="GO" id="GO:0006099">
    <property type="term" value="P:tricarboxylic acid cycle"/>
    <property type="evidence" value="ECO:0007669"/>
    <property type="project" value="InterPro"/>
</dbReference>
<dbReference type="Proteomes" id="UP000277811">
    <property type="component" value="Unassembled WGS sequence"/>
</dbReference>
<evidence type="ECO:0000313" key="7">
    <source>
        <dbReference type="Proteomes" id="UP000277811"/>
    </source>
</evidence>
<evidence type="ECO:0000259" key="4">
    <source>
        <dbReference type="Pfam" id="PF00206"/>
    </source>
</evidence>
<dbReference type="Pfam" id="PF00206">
    <property type="entry name" value="Lyase_1"/>
    <property type="match status" value="1"/>
</dbReference>
<reference evidence="6 7" key="1">
    <citation type="submission" date="2018-06" db="EMBL/GenBank/DDBJ databases">
        <authorList>
            <person name="Strepis N."/>
        </authorList>
    </citation>
    <scope>NUCLEOTIDE SEQUENCE [LARGE SCALE GENOMIC DNA]</scope>
    <source>
        <strain evidence="6">LUCI</strain>
    </source>
</reference>
<dbReference type="PANTHER" id="PTHR42696:SF2">
    <property type="entry name" value="ASPARTATE AMMONIA-LYASE"/>
    <property type="match status" value="1"/>
</dbReference>
<dbReference type="SUPFAM" id="SSF48557">
    <property type="entry name" value="L-aspartase-like"/>
    <property type="match status" value="1"/>
</dbReference>
<dbReference type="PROSITE" id="PS00163">
    <property type="entry name" value="FUMARATE_LYASES"/>
    <property type="match status" value="1"/>
</dbReference>
<dbReference type="PANTHER" id="PTHR42696">
    <property type="entry name" value="ASPARTATE AMMONIA-LYASE"/>
    <property type="match status" value="1"/>
</dbReference>
<evidence type="ECO:0000256" key="3">
    <source>
        <dbReference type="ARBA" id="ARBA00023239"/>
    </source>
</evidence>
<protein>
    <recommendedName>
        <fullName evidence="2">aspartate ammonia-lyase</fullName>
        <ecNumber evidence="2">4.3.1.1</ecNumber>
    </recommendedName>
</protein>
<sequence length="463" mass="50339">MRREKDLLGERNVPEDVYYGIHTLRAQENFPLTGSPVHPKLIWSIALIKKAAAAVNMELGDLDEAIGKAIIEAADEILNGQWLEQFVVDALQGGAGTSTNMNMNEVLANRAIELLGGSKGDYSLVHPLNHVNLHQSTNDVYPTALRIAAIELLKPLSDACAFLQTELQNKEEQFAGVIKVGRTEMQDAVPIMLGQEFSAYAQAIARDRWRLYKVEERLRQANLGGTAVGTGLNAGKKYIFMINERVRQYTKIGLARAENMIDITQNADVFVEVSGLLKALAVNLGKIAHDLRLMSSGPRAGLGEIALPERQAGSSIMPGKVNPIIPEAVNQAAFQVMASDMAIAMAAQSGQLELNAFMPLIAHHLLGSIELLTNSVNILSEFCIKEIAAREDRCAQLLENSMAAITALVPYIGYDKATEIAKIAAQTGKAVRKIVMETTTLTAAELDRILDPYTMTRPNAGGK</sequence>
<dbReference type="RefSeq" id="WP_122628425.1">
    <property type="nucleotide sequence ID" value="NZ_UPPP01000075.1"/>
</dbReference>
<dbReference type="GO" id="GO:0006531">
    <property type="term" value="P:aspartate metabolic process"/>
    <property type="evidence" value="ECO:0007669"/>
    <property type="project" value="TreeGrafter"/>
</dbReference>
<dbReference type="InterPro" id="IPR020557">
    <property type="entry name" value="Fumarate_lyase_CS"/>
</dbReference>